<feature type="transmembrane region" description="Helical" evidence="1">
    <location>
        <begin position="87"/>
        <end position="102"/>
    </location>
</feature>
<dbReference type="Proteomes" id="UP000564033">
    <property type="component" value="Unassembled WGS sequence"/>
</dbReference>
<proteinExistence type="predicted"/>
<dbReference type="Pfam" id="PF22570">
    <property type="entry name" value="LiaF-TM"/>
    <property type="match status" value="1"/>
</dbReference>
<feature type="transmembrane region" description="Helical" evidence="1">
    <location>
        <begin position="35"/>
        <end position="52"/>
    </location>
</feature>
<keyword evidence="1" id="KW-1133">Transmembrane helix</keyword>
<dbReference type="EMBL" id="JAAZIL010000086">
    <property type="protein sequence ID" value="NLZ24766.1"/>
    <property type="molecule type" value="Genomic_DNA"/>
</dbReference>
<comment type="caution">
    <text evidence="4">The sequence shown here is derived from an EMBL/GenBank/DDBJ whole genome shotgun (WGS) entry which is preliminary data.</text>
</comment>
<gene>
    <name evidence="4" type="ORF">GX888_03425</name>
</gene>
<keyword evidence="1" id="KW-0812">Transmembrane</keyword>
<dbReference type="Pfam" id="PF09922">
    <property type="entry name" value="LiaF-like_C"/>
    <property type="match status" value="1"/>
</dbReference>
<evidence type="ECO:0000259" key="3">
    <source>
        <dbReference type="Pfam" id="PF22570"/>
    </source>
</evidence>
<dbReference type="PANTHER" id="PTHR40763:SF5">
    <property type="entry name" value="MEMBRANE PROTEIN"/>
    <property type="match status" value="1"/>
</dbReference>
<organism evidence="4 5">
    <name type="scientific">Candidatus Dojkabacteria bacterium</name>
    <dbReference type="NCBI Taxonomy" id="2099670"/>
    <lineage>
        <taxon>Bacteria</taxon>
        <taxon>Candidatus Dojkabacteria</taxon>
    </lineage>
</organism>
<feature type="transmembrane region" description="Helical" evidence="1">
    <location>
        <begin position="64"/>
        <end position="81"/>
    </location>
</feature>
<evidence type="ECO:0000313" key="4">
    <source>
        <dbReference type="EMBL" id="NLZ24766.1"/>
    </source>
</evidence>
<dbReference type="InterPro" id="IPR024425">
    <property type="entry name" value="LiaF-like_C"/>
</dbReference>
<dbReference type="InterPro" id="IPR054331">
    <property type="entry name" value="LiaF_TM"/>
</dbReference>
<evidence type="ECO:0000256" key="1">
    <source>
        <dbReference type="SAM" id="Phobius"/>
    </source>
</evidence>
<reference evidence="4 5" key="1">
    <citation type="journal article" date="2020" name="Biotechnol. Biofuels">
        <title>New insights from the biogas microbiome by comprehensive genome-resolved metagenomics of nearly 1600 species originating from multiple anaerobic digesters.</title>
        <authorList>
            <person name="Campanaro S."/>
            <person name="Treu L."/>
            <person name="Rodriguez-R L.M."/>
            <person name="Kovalovszki A."/>
            <person name="Ziels R.M."/>
            <person name="Maus I."/>
            <person name="Zhu X."/>
            <person name="Kougias P.G."/>
            <person name="Basile A."/>
            <person name="Luo G."/>
            <person name="Schluter A."/>
            <person name="Konstantinidis K.T."/>
            <person name="Angelidaki I."/>
        </authorList>
    </citation>
    <scope>NUCLEOTIDE SEQUENCE [LARGE SCALE GENOMIC DNA]</scope>
    <source>
        <strain evidence="4">AS19jrsBPTG_9</strain>
    </source>
</reference>
<evidence type="ECO:0000313" key="5">
    <source>
        <dbReference type="Proteomes" id="UP000564033"/>
    </source>
</evidence>
<sequence length="225" mass="25284">MMGNRGRFIFGLLVIIIGLVLLLEQANIFPPISNYFWELFSIFWPLILIYFGSKLLRDKKYTSGIVLLLLGLVFLSTNLFGWNFFGVLWPVTLITIGISLLFKNELPKNERGGLSQEELTDTVIFWSSEKKITSNSFKKGDFNVAFGVLELDLSEAKVDKKGAELVINCAFGKIDIYVPKGCKIKCNESKVLGAWKCEVEKREGVAPVLEISGISILAKVEIKEH</sequence>
<keyword evidence="1" id="KW-0472">Membrane</keyword>
<feature type="domain" description="LiaF transmembrane" evidence="3">
    <location>
        <begin position="9"/>
        <end position="104"/>
    </location>
</feature>
<name>A0A847VE01_9BACT</name>
<protein>
    <submittedName>
        <fullName evidence="4">Cell wall-active antibiotics response protein</fullName>
    </submittedName>
</protein>
<accession>A0A847VE01</accession>
<dbReference type="PANTHER" id="PTHR40763">
    <property type="entry name" value="MEMBRANE PROTEIN-RELATED"/>
    <property type="match status" value="1"/>
</dbReference>
<evidence type="ECO:0000259" key="2">
    <source>
        <dbReference type="Pfam" id="PF09922"/>
    </source>
</evidence>
<feature type="domain" description="Cell wall-active antibiotics response LiaF-like C-terminal" evidence="2">
    <location>
        <begin position="131"/>
        <end position="204"/>
    </location>
</feature>
<dbReference type="AlphaFoldDB" id="A0A847VE01"/>